<feature type="compositionally biased region" description="Basic and acidic residues" evidence="1">
    <location>
        <begin position="813"/>
        <end position="837"/>
    </location>
</feature>
<feature type="region of interest" description="Disordered" evidence="1">
    <location>
        <begin position="624"/>
        <end position="653"/>
    </location>
</feature>
<proteinExistence type="predicted"/>
<feature type="region of interest" description="Disordered" evidence="1">
    <location>
        <begin position="461"/>
        <end position="599"/>
    </location>
</feature>
<accession>A0A9W7DI36</accession>
<feature type="region of interest" description="Disordered" evidence="1">
    <location>
        <begin position="1139"/>
        <end position="1201"/>
    </location>
</feature>
<protein>
    <submittedName>
        <fullName evidence="3">Unnamed protein product</fullName>
    </submittedName>
</protein>
<comment type="caution">
    <text evidence="3">The sequence shown here is derived from an EMBL/GenBank/DDBJ whole genome shotgun (WGS) entry which is preliminary data.</text>
</comment>
<dbReference type="GO" id="GO:0005634">
    <property type="term" value="C:nucleus"/>
    <property type="evidence" value="ECO:0007669"/>
    <property type="project" value="TreeGrafter"/>
</dbReference>
<feature type="compositionally biased region" description="Polar residues" evidence="1">
    <location>
        <begin position="547"/>
        <end position="576"/>
    </location>
</feature>
<feature type="compositionally biased region" description="Gly residues" evidence="1">
    <location>
        <begin position="31"/>
        <end position="49"/>
    </location>
</feature>
<evidence type="ECO:0000259" key="2">
    <source>
        <dbReference type="Pfam" id="PF21762"/>
    </source>
</evidence>
<dbReference type="Proteomes" id="UP001165063">
    <property type="component" value="Unassembled WGS sequence"/>
</dbReference>
<feature type="compositionally biased region" description="Basic residues" evidence="1">
    <location>
        <begin position="369"/>
        <end position="379"/>
    </location>
</feature>
<feature type="compositionally biased region" description="Basic and acidic residues" evidence="1">
    <location>
        <begin position="335"/>
        <end position="348"/>
    </location>
</feature>
<feature type="compositionally biased region" description="Low complexity" evidence="1">
    <location>
        <begin position="714"/>
        <end position="727"/>
    </location>
</feature>
<evidence type="ECO:0000256" key="1">
    <source>
        <dbReference type="SAM" id="MobiDB-lite"/>
    </source>
</evidence>
<organism evidence="3 4">
    <name type="scientific">Ambrosiozyma monospora</name>
    <name type="common">Yeast</name>
    <name type="synonym">Endomycopsis monosporus</name>
    <dbReference type="NCBI Taxonomy" id="43982"/>
    <lineage>
        <taxon>Eukaryota</taxon>
        <taxon>Fungi</taxon>
        <taxon>Dikarya</taxon>
        <taxon>Ascomycota</taxon>
        <taxon>Saccharomycotina</taxon>
        <taxon>Pichiomycetes</taxon>
        <taxon>Pichiales</taxon>
        <taxon>Pichiaceae</taxon>
        <taxon>Ambrosiozyma</taxon>
    </lineage>
</organism>
<dbReference type="GO" id="GO:0003676">
    <property type="term" value="F:nucleic acid binding"/>
    <property type="evidence" value="ECO:0007669"/>
    <property type="project" value="InterPro"/>
</dbReference>
<feature type="compositionally biased region" description="Basic and acidic residues" evidence="1">
    <location>
        <begin position="1139"/>
        <end position="1164"/>
    </location>
</feature>
<feature type="compositionally biased region" description="Basic and acidic residues" evidence="1">
    <location>
        <begin position="1177"/>
        <end position="1201"/>
    </location>
</feature>
<feature type="region of interest" description="Disordered" evidence="1">
    <location>
        <begin position="712"/>
        <end position="843"/>
    </location>
</feature>
<feature type="region of interest" description="Disordered" evidence="1">
    <location>
        <begin position="269"/>
        <end position="410"/>
    </location>
</feature>
<feature type="compositionally biased region" description="Basic residues" evidence="1">
    <location>
        <begin position="801"/>
        <end position="812"/>
    </location>
</feature>
<dbReference type="Pfam" id="PF21762">
    <property type="entry name" value="DEDDh_C"/>
    <property type="match status" value="1"/>
</dbReference>
<dbReference type="InterPro" id="IPR048519">
    <property type="entry name" value="Gfd2/YDR514C-like_C"/>
</dbReference>
<feature type="domain" description="Gfd2/YDR514C-like C-terminal" evidence="2">
    <location>
        <begin position="941"/>
        <end position="1117"/>
    </location>
</feature>
<dbReference type="PANTHER" id="PTHR28083">
    <property type="entry name" value="GOOD FOR FULL DBP5 ACTIVITY PROTEIN 2"/>
    <property type="match status" value="1"/>
</dbReference>
<feature type="region of interest" description="Disordered" evidence="1">
    <location>
        <begin position="1"/>
        <end position="190"/>
    </location>
</feature>
<dbReference type="OrthoDB" id="5953249at2759"/>
<gene>
    <name evidence="3" type="ORF">Amon01_000542600</name>
</gene>
<feature type="compositionally biased region" description="Polar residues" evidence="1">
    <location>
        <begin position="272"/>
        <end position="292"/>
    </location>
</feature>
<feature type="compositionally biased region" description="Polar residues" evidence="1">
    <location>
        <begin position="628"/>
        <end position="647"/>
    </location>
</feature>
<dbReference type="Gene3D" id="3.30.420.10">
    <property type="entry name" value="Ribonuclease H-like superfamily/Ribonuclease H"/>
    <property type="match status" value="1"/>
</dbReference>
<dbReference type="SUPFAM" id="SSF53098">
    <property type="entry name" value="Ribonuclease H-like"/>
    <property type="match status" value="1"/>
</dbReference>
<keyword evidence="4" id="KW-1185">Reference proteome</keyword>
<feature type="compositionally biased region" description="Basic and acidic residues" evidence="1">
    <location>
        <begin position="473"/>
        <end position="513"/>
    </location>
</feature>
<dbReference type="EMBL" id="BSXU01003002">
    <property type="protein sequence ID" value="GMG39535.1"/>
    <property type="molecule type" value="Genomic_DNA"/>
</dbReference>
<dbReference type="InterPro" id="IPR036397">
    <property type="entry name" value="RNaseH_sf"/>
</dbReference>
<feature type="compositionally biased region" description="Low complexity" evidence="1">
    <location>
        <begin position="134"/>
        <end position="171"/>
    </location>
</feature>
<dbReference type="InterPro" id="IPR012337">
    <property type="entry name" value="RNaseH-like_sf"/>
</dbReference>
<feature type="compositionally biased region" description="Low complexity" evidence="1">
    <location>
        <begin position="1"/>
        <end position="16"/>
    </location>
</feature>
<sequence length="1201" mass="136698">MNNGRNTKNWNRNNYGNRDDYGYDYDDNYDYGGGYNDDGYEYGAGGDDGYGNDYDHGHTRGNSYNQDDHYYDGDNYNHFNSRQNSYRRYGNGNGNESWQHDEDGSYESSSYSKRSGSKKSYGNGNNGYGHARGRSGNSSFRNSAHSSSFSTRNNSPGRYNYNSNSSSNGNDNRGKGKSREVPLQPPPSYVEEVYGDYDEDTCEGVGTSVNSLPLGKKRDIFKNRKLDVSGYSNDVKVGDGDVVYYENEEEARLGEMGGDRAAYLEKKVVETGDNSTPSTKVDPANSTVSNYQEPVPAAETHRSNSNHVSSTDHYDGEPPKYSAYDTPIENSSNESVDKPTTELPDRYTPDIVSVTMSNNSTNNSEATIKPKKKKMRKSKREREAEKRFLRQQANEAAGTASESYFDGNETFDDQSANVSVVSEATSDVANYESYGVPASLYYEDKDSWRLAVKKAKIKIKQERKLQKKKKRDAAKAKEREQKELERKAKRELKFKLHAEKQAKKNEERKKVWEARMAARHAAADFGPAADSELTPADEPTQVDAVTVTESEPSNSNPIRVVQNYSEPESLETTISGESEKSTFESVDHDKDTDGSDDTIALDTPAKSVVDHLKVKEQFKVKIKERSESPMTRSTSTFSVQSTSAPTESNEKRDYAANDNFDENEYQNKHPYTEYGNKVANSIQFIAPSRYNDYGYGGSNDYYSGFQAQYKPVEQQSQQQYQSSNSQRNKGKKQQKGGVVLQRHPEEDEWFYTGPKTLTPAQRKKQAMLEEATKRKERNASIITTIYPINPPKPGEEFDAKKGKKKDNKKGKKGDKEDKEKEAEQKKLEEKKANEPPKFDPTSVWRVNTDGFATGFIPPPVKYDSLQKHVPDIFNYRSKIQNFNSAYDNMQYTLRKQLVTDYLHNLKDQLNSSPKKHPYLSQDFQFKGLEKAIDCVYMKRNVIISFDIEAYEFDNRYITEVALSIYDPSNQSMSSLPYIKQVHIIVNEFTRMVNHKFLPDNKNNFLGGRSLCMNALECTKFLQQLINYYYYELPSLVPNLDGCIFVGHGPSGDLKWFSIMGVKLPTGSQLLDTQKFWHLSHGKYGCSLSRILRYMDIPHSHMHNAGNDCYYTLLLALQLADPQVRMIKRLDEWNSLMKEERKPTAKEKEAKEKEKKARQDAKKAGLFDSDSDDFNFEPLKEGDDKNKKTDDGDDKDAFYRSC</sequence>
<reference evidence="3" key="1">
    <citation type="submission" date="2023-04" db="EMBL/GenBank/DDBJ databases">
        <title>Ambrosiozyma monospora NBRC 1965.</title>
        <authorList>
            <person name="Ichikawa N."/>
            <person name="Sato H."/>
            <person name="Tonouchi N."/>
        </authorList>
    </citation>
    <scope>NUCLEOTIDE SEQUENCE</scope>
    <source>
        <strain evidence="3">NBRC 1965</strain>
    </source>
</reference>
<evidence type="ECO:0000313" key="4">
    <source>
        <dbReference type="Proteomes" id="UP001165063"/>
    </source>
</evidence>
<feature type="compositionally biased region" description="Low complexity" evidence="1">
    <location>
        <begin position="106"/>
        <end position="123"/>
    </location>
</feature>
<dbReference type="PANTHER" id="PTHR28083:SF1">
    <property type="entry name" value="GOOD FOR FULL DBP5 ACTIVITY PROTEIN 2"/>
    <property type="match status" value="1"/>
</dbReference>
<dbReference type="InterPro" id="IPR040151">
    <property type="entry name" value="Gfd2/YDR514C-like"/>
</dbReference>
<feature type="compositionally biased region" description="Low complexity" evidence="1">
    <location>
        <begin position="352"/>
        <end position="364"/>
    </location>
</feature>
<evidence type="ECO:0000313" key="3">
    <source>
        <dbReference type="EMBL" id="GMG39535.1"/>
    </source>
</evidence>
<name>A0A9W7DI36_AMBMO</name>
<feature type="compositionally biased region" description="Basic and acidic residues" evidence="1">
    <location>
        <begin position="577"/>
        <end position="593"/>
    </location>
</feature>
<dbReference type="AlphaFoldDB" id="A0A9W7DI36"/>